<dbReference type="InterPro" id="IPR029058">
    <property type="entry name" value="AB_hydrolase_fold"/>
</dbReference>
<comment type="caution">
    <text evidence="2">The sequence shown here is derived from an EMBL/GenBank/DDBJ whole genome shotgun (WGS) entry which is preliminary data.</text>
</comment>
<sequence length="276" mass="29344">MNHGGIVYERLGRGEPLLLLHGLGHRRQAWDPVVRALAERYEVFALDLPGFGQSAAPDPDHPFGISAIVDTVQAWCESRGLHRPHVVGNSLGGAVALELGARGLASSVTALAPIGFTSALEMLGSRLLVGGMRVATRVPAKVWHTVIDSHPVRALTTLALHGRLRDPRGGLSRLDLAVVTRGSAYTRLAPEVVRYSFGGGRGVACPTTIAWGEDDRVLPIRALARVLAAIPHARQVRLMGCGHVPMENDPATVVEVILRTCRTTPAVPITDPAPAA</sequence>
<dbReference type="GO" id="GO:0003824">
    <property type="term" value="F:catalytic activity"/>
    <property type="evidence" value="ECO:0007669"/>
    <property type="project" value="UniProtKB-ARBA"/>
</dbReference>
<organism evidence="2 3">
    <name type="scientific">Nocardiopsis aegyptia</name>
    <dbReference type="NCBI Taxonomy" id="220378"/>
    <lineage>
        <taxon>Bacteria</taxon>
        <taxon>Bacillati</taxon>
        <taxon>Actinomycetota</taxon>
        <taxon>Actinomycetes</taxon>
        <taxon>Streptosporangiales</taxon>
        <taxon>Nocardiopsidaceae</taxon>
        <taxon>Nocardiopsis</taxon>
    </lineage>
</organism>
<dbReference type="PRINTS" id="PR00111">
    <property type="entry name" value="ABHYDROLASE"/>
</dbReference>
<dbReference type="RefSeq" id="WP_246406026.1">
    <property type="nucleotide sequence ID" value="NZ_JACCFS010000001.1"/>
</dbReference>
<dbReference type="Gene3D" id="3.40.50.1820">
    <property type="entry name" value="alpha/beta hydrolase"/>
    <property type="match status" value="1"/>
</dbReference>
<reference evidence="2 3" key="1">
    <citation type="submission" date="2020-07" db="EMBL/GenBank/DDBJ databases">
        <title>Sequencing the genomes of 1000 actinobacteria strains.</title>
        <authorList>
            <person name="Klenk H.-P."/>
        </authorList>
    </citation>
    <scope>NUCLEOTIDE SEQUENCE [LARGE SCALE GENOMIC DNA]</scope>
    <source>
        <strain evidence="2 3">DSM 44442</strain>
    </source>
</reference>
<evidence type="ECO:0000313" key="2">
    <source>
        <dbReference type="EMBL" id="NYJ32761.1"/>
    </source>
</evidence>
<accession>A0A7Z0J8A3</accession>
<protein>
    <submittedName>
        <fullName evidence="2">Pimeloyl-ACP methyl ester carboxylesterase</fullName>
    </submittedName>
</protein>
<dbReference type="EMBL" id="JACCFS010000001">
    <property type="protein sequence ID" value="NYJ32761.1"/>
    <property type="molecule type" value="Genomic_DNA"/>
</dbReference>
<dbReference type="InterPro" id="IPR050266">
    <property type="entry name" value="AB_hydrolase_sf"/>
</dbReference>
<proteinExistence type="predicted"/>
<dbReference type="Pfam" id="PF12697">
    <property type="entry name" value="Abhydrolase_6"/>
    <property type="match status" value="1"/>
</dbReference>
<evidence type="ECO:0000313" key="3">
    <source>
        <dbReference type="Proteomes" id="UP000572051"/>
    </source>
</evidence>
<dbReference type="AlphaFoldDB" id="A0A7Z0J8A3"/>
<gene>
    <name evidence="2" type="ORF">HNR10_000642</name>
</gene>
<dbReference type="InterPro" id="IPR000073">
    <property type="entry name" value="AB_hydrolase_1"/>
</dbReference>
<dbReference type="PANTHER" id="PTHR43798:SF33">
    <property type="entry name" value="HYDROLASE, PUTATIVE (AFU_ORTHOLOGUE AFUA_2G14860)-RELATED"/>
    <property type="match status" value="1"/>
</dbReference>
<dbReference type="SUPFAM" id="SSF53474">
    <property type="entry name" value="alpha/beta-Hydrolases"/>
    <property type="match status" value="1"/>
</dbReference>
<keyword evidence="3" id="KW-1185">Reference proteome</keyword>
<dbReference type="PANTHER" id="PTHR43798">
    <property type="entry name" value="MONOACYLGLYCEROL LIPASE"/>
    <property type="match status" value="1"/>
</dbReference>
<name>A0A7Z0J8A3_9ACTN</name>
<dbReference type="GO" id="GO:0016020">
    <property type="term" value="C:membrane"/>
    <property type="evidence" value="ECO:0007669"/>
    <property type="project" value="TreeGrafter"/>
</dbReference>
<dbReference type="Proteomes" id="UP000572051">
    <property type="component" value="Unassembled WGS sequence"/>
</dbReference>
<feature type="domain" description="AB hydrolase-1" evidence="1">
    <location>
        <begin position="17"/>
        <end position="255"/>
    </location>
</feature>
<evidence type="ECO:0000259" key="1">
    <source>
        <dbReference type="Pfam" id="PF12697"/>
    </source>
</evidence>